<gene>
    <name evidence="1" type="ORF">FA95DRAFT_1489040</name>
</gene>
<dbReference type="Proteomes" id="UP000814033">
    <property type="component" value="Unassembled WGS sequence"/>
</dbReference>
<keyword evidence="2" id="KW-1185">Reference proteome</keyword>
<proteinExistence type="predicted"/>
<dbReference type="EMBL" id="MU275872">
    <property type="protein sequence ID" value="KAI0049509.1"/>
    <property type="molecule type" value="Genomic_DNA"/>
</dbReference>
<comment type="caution">
    <text evidence="1">The sequence shown here is derived from an EMBL/GenBank/DDBJ whole genome shotgun (WGS) entry which is preliminary data.</text>
</comment>
<name>A0ACB8RZ05_9AGAM</name>
<organism evidence="1 2">
    <name type="scientific">Auriscalpium vulgare</name>
    <dbReference type="NCBI Taxonomy" id="40419"/>
    <lineage>
        <taxon>Eukaryota</taxon>
        <taxon>Fungi</taxon>
        <taxon>Dikarya</taxon>
        <taxon>Basidiomycota</taxon>
        <taxon>Agaricomycotina</taxon>
        <taxon>Agaricomycetes</taxon>
        <taxon>Russulales</taxon>
        <taxon>Auriscalpiaceae</taxon>
        <taxon>Auriscalpium</taxon>
    </lineage>
</organism>
<reference evidence="1" key="1">
    <citation type="submission" date="2021-02" db="EMBL/GenBank/DDBJ databases">
        <authorList>
            <consortium name="DOE Joint Genome Institute"/>
            <person name="Ahrendt S."/>
            <person name="Looney B.P."/>
            <person name="Miyauchi S."/>
            <person name="Morin E."/>
            <person name="Drula E."/>
            <person name="Courty P.E."/>
            <person name="Chicoki N."/>
            <person name="Fauchery L."/>
            <person name="Kohler A."/>
            <person name="Kuo A."/>
            <person name="Labutti K."/>
            <person name="Pangilinan J."/>
            <person name="Lipzen A."/>
            <person name="Riley R."/>
            <person name="Andreopoulos W."/>
            <person name="He G."/>
            <person name="Johnson J."/>
            <person name="Barry K.W."/>
            <person name="Grigoriev I.V."/>
            <person name="Nagy L."/>
            <person name="Hibbett D."/>
            <person name="Henrissat B."/>
            <person name="Matheny P.B."/>
            <person name="Labbe J."/>
            <person name="Martin F."/>
        </authorList>
    </citation>
    <scope>NUCLEOTIDE SEQUENCE</scope>
    <source>
        <strain evidence="1">FP105234-sp</strain>
    </source>
</reference>
<protein>
    <submittedName>
        <fullName evidence="1">Uncharacterized protein</fullName>
    </submittedName>
</protein>
<evidence type="ECO:0000313" key="2">
    <source>
        <dbReference type="Proteomes" id="UP000814033"/>
    </source>
</evidence>
<sequence length="670" mass="72374">MASATVDPEAHPLSPAILPFAVRTPYLNVWHALVAGDLSPDTHETATSVGWDGLVAVDGTFYVWLSDFEVAAWTRNASVKQTQVTPTRTILTITTGPVELTVTFLSPIEPGNWVRQSIPFTYVAVDVNSLDGATHSVQLYSAIGGEWNSADWGQNITWQTTRTPYSIYHSSTLLNPTPYKEDSMALWGSVHYAIKKDSSVTAMTGLGPTVQGVFEGNRELDNSQDTQFRQIGTFSRFALAQDLGAITKTQNPVVWALGANRDPAILYTDISGQGQPRSFYFNSNSTLSASTDALVDDVLADYPNALTRATQLDQRILSAANSISSNYADLVSQATRQAFGATELTIAKGSDGSWNTSDVMMFMKGFGGSVDTNRVNAVETLYASFPVFMFVDPTLGAPLLEPLLRFQTSDFYTNDYAAKDLGSDYPKATGNNTSHSYGVEHTSSMIIMAYAHARTTGDGSLLKRYYTLLRKWADYLTANSMPIKDQLSADDDSFDSQTNLAIKGIIAVEAMSRISTALDEKDDAVNYDSQAKSLLSQWKATALGSDNHLLASLGAANSYTLGYNLFADQWLGTGLIDSSIIDAHTKFLGNMMTAGPNTSYGVANDNYNVTFTANSAWNMFAAATVSDGKVRDQLIAGIHQAASYTPNSSIAAFPLIYNSVNGSVISGSGR</sequence>
<evidence type="ECO:0000313" key="1">
    <source>
        <dbReference type="EMBL" id="KAI0049509.1"/>
    </source>
</evidence>
<reference evidence="1" key="2">
    <citation type="journal article" date="2022" name="New Phytol.">
        <title>Evolutionary transition to the ectomycorrhizal habit in the genomes of a hyperdiverse lineage of mushroom-forming fungi.</title>
        <authorList>
            <person name="Looney B."/>
            <person name="Miyauchi S."/>
            <person name="Morin E."/>
            <person name="Drula E."/>
            <person name="Courty P.E."/>
            <person name="Kohler A."/>
            <person name="Kuo A."/>
            <person name="LaButti K."/>
            <person name="Pangilinan J."/>
            <person name="Lipzen A."/>
            <person name="Riley R."/>
            <person name="Andreopoulos W."/>
            <person name="He G."/>
            <person name="Johnson J."/>
            <person name="Nolan M."/>
            <person name="Tritt A."/>
            <person name="Barry K.W."/>
            <person name="Grigoriev I.V."/>
            <person name="Nagy L.G."/>
            <person name="Hibbett D."/>
            <person name="Henrissat B."/>
            <person name="Matheny P.B."/>
            <person name="Labbe J."/>
            <person name="Martin F.M."/>
        </authorList>
    </citation>
    <scope>NUCLEOTIDE SEQUENCE</scope>
    <source>
        <strain evidence="1">FP105234-sp</strain>
    </source>
</reference>
<accession>A0ACB8RZ05</accession>